<organism evidence="2 3">
    <name type="scientific">Acidilutibacter cellobiosedens</name>
    <dbReference type="NCBI Taxonomy" id="2507161"/>
    <lineage>
        <taxon>Bacteria</taxon>
        <taxon>Bacillati</taxon>
        <taxon>Bacillota</taxon>
        <taxon>Tissierellia</taxon>
        <taxon>Tissierellales</taxon>
        <taxon>Acidilutibacteraceae</taxon>
        <taxon>Acidilutibacter</taxon>
    </lineage>
</organism>
<evidence type="ECO:0000313" key="3">
    <source>
        <dbReference type="Proteomes" id="UP000287969"/>
    </source>
</evidence>
<evidence type="ECO:0000313" key="2">
    <source>
        <dbReference type="EMBL" id="QAT61946.1"/>
    </source>
</evidence>
<dbReference type="Gene3D" id="3.30.2310.20">
    <property type="entry name" value="RelE-like"/>
    <property type="match status" value="1"/>
</dbReference>
<sequence length="107" mass="12612">MKHCIVQITPKALNDMEEIYNYISEHLLAPKSAMELYNRIADAIEKLDVFPERMKIMQSEPEHSMELRHMIVDKYSVFYVIKDEYVIVTRILYGASDISKRLSENND</sequence>
<dbReference type="KEGG" id="spoa:EQM13_10245"/>
<dbReference type="Pfam" id="PF05016">
    <property type="entry name" value="ParE_toxin"/>
    <property type="match status" value="1"/>
</dbReference>
<gene>
    <name evidence="2" type="ORF">EQM13_10245</name>
</gene>
<keyword evidence="3" id="KW-1185">Reference proteome</keyword>
<dbReference type="RefSeq" id="WP_114219275.1">
    <property type="nucleotide sequence ID" value="NZ_CP035282.1"/>
</dbReference>
<dbReference type="InterPro" id="IPR035093">
    <property type="entry name" value="RelE/ParE_toxin_dom_sf"/>
</dbReference>
<dbReference type="OrthoDB" id="3268478at2"/>
<name>A0A410QD80_9FIRM</name>
<dbReference type="AlphaFoldDB" id="A0A410QD80"/>
<proteinExistence type="predicted"/>
<keyword evidence="1" id="KW-1277">Toxin-antitoxin system</keyword>
<dbReference type="InterPro" id="IPR007712">
    <property type="entry name" value="RelE/ParE_toxin"/>
</dbReference>
<dbReference type="EMBL" id="CP035282">
    <property type="protein sequence ID" value="QAT61946.1"/>
    <property type="molecule type" value="Genomic_DNA"/>
</dbReference>
<accession>A0A410QD80</accession>
<reference evidence="3" key="1">
    <citation type="submission" date="2019-01" db="EMBL/GenBank/DDBJ databases">
        <title>Draft genomes of a novel of Sporanaerobacter strains.</title>
        <authorList>
            <person name="Ma S."/>
        </authorList>
    </citation>
    <scope>NUCLEOTIDE SEQUENCE [LARGE SCALE GENOMIC DNA]</scope>
    <source>
        <strain evidence="3">NJN-17</strain>
    </source>
</reference>
<evidence type="ECO:0000256" key="1">
    <source>
        <dbReference type="ARBA" id="ARBA00022649"/>
    </source>
</evidence>
<dbReference type="Proteomes" id="UP000287969">
    <property type="component" value="Chromosome"/>
</dbReference>
<protein>
    <submittedName>
        <fullName evidence="2">Type II toxin-antitoxin system RelE/ParE family toxin</fullName>
    </submittedName>
</protein>